<dbReference type="SMART" id="SM00342">
    <property type="entry name" value="HTH_ARAC"/>
    <property type="match status" value="1"/>
</dbReference>
<dbReference type="Pfam" id="PF12833">
    <property type="entry name" value="HTH_18"/>
    <property type="match status" value="1"/>
</dbReference>
<dbReference type="Pfam" id="PF02311">
    <property type="entry name" value="AraC_binding"/>
    <property type="match status" value="1"/>
</dbReference>
<organism evidence="5 6">
    <name type="scientific">Klebsiella oxytoca</name>
    <dbReference type="NCBI Taxonomy" id="571"/>
    <lineage>
        <taxon>Bacteria</taxon>
        <taxon>Pseudomonadati</taxon>
        <taxon>Pseudomonadota</taxon>
        <taxon>Gammaproteobacteria</taxon>
        <taxon>Enterobacterales</taxon>
        <taxon>Enterobacteriaceae</taxon>
        <taxon>Klebsiella/Raoultella group</taxon>
        <taxon>Klebsiella</taxon>
    </lineage>
</organism>
<accession>A0A318FMC7</accession>
<evidence type="ECO:0000256" key="2">
    <source>
        <dbReference type="ARBA" id="ARBA00023125"/>
    </source>
</evidence>
<dbReference type="Proteomes" id="UP000247485">
    <property type="component" value="Unassembled WGS sequence"/>
</dbReference>
<dbReference type="AlphaFoldDB" id="A0A318FMC7"/>
<keyword evidence="1" id="KW-0805">Transcription regulation</keyword>
<evidence type="ECO:0000313" key="5">
    <source>
        <dbReference type="EMBL" id="PXW44784.1"/>
    </source>
</evidence>
<evidence type="ECO:0000259" key="4">
    <source>
        <dbReference type="PROSITE" id="PS01124"/>
    </source>
</evidence>
<sequence>MVILKNCWKRYSKILRIYANIPLPGLKGIKVGKEVRDDIKLWRDSELHGGMEILRASCYEHSYPPHFHDEYVIAAFARGAQRTRICRERGVAAAGTVMVIMPGEVHTGEAVQRDEGWDYCAFYPSAGLINEVAETLLGGKGEVNFGGEGMRHDPMIARSMLQASAVLGTSHDPLEKECLMYQVLNLLVGRYAQRSVRGGRRAVVRADIRRAIEFMHCAYQQPLSVKDIAAVAGLSEFYFMRTFQVQTGLSVHQYLTQLRLVRAKGLLAKGAEAAQVATDVGFYDQSHLIKSFRMHFGTTPGLFAAASL</sequence>
<evidence type="ECO:0000313" key="6">
    <source>
        <dbReference type="Proteomes" id="UP000247485"/>
    </source>
</evidence>
<dbReference type="InterPro" id="IPR037923">
    <property type="entry name" value="HTH-like"/>
</dbReference>
<dbReference type="InterPro" id="IPR018060">
    <property type="entry name" value="HTH_AraC"/>
</dbReference>
<dbReference type="SUPFAM" id="SSF46689">
    <property type="entry name" value="Homeodomain-like"/>
    <property type="match status" value="2"/>
</dbReference>
<dbReference type="PANTHER" id="PTHR46796:SF2">
    <property type="entry name" value="TRANSCRIPTIONAL REGULATORY PROTEIN"/>
    <property type="match status" value="1"/>
</dbReference>
<protein>
    <submittedName>
        <fullName evidence="5">AraC family transcriptional regulator</fullName>
    </submittedName>
</protein>
<name>A0A318FMC7_KLEOX</name>
<dbReference type="PROSITE" id="PS01124">
    <property type="entry name" value="HTH_ARAC_FAMILY_2"/>
    <property type="match status" value="1"/>
</dbReference>
<keyword evidence="3" id="KW-0804">Transcription</keyword>
<comment type="caution">
    <text evidence="5">The sequence shown here is derived from an EMBL/GenBank/DDBJ whole genome shotgun (WGS) entry which is preliminary data.</text>
</comment>
<dbReference type="InterPro" id="IPR050204">
    <property type="entry name" value="AraC_XylS_family_regulators"/>
</dbReference>
<dbReference type="SUPFAM" id="SSF51215">
    <property type="entry name" value="Regulatory protein AraC"/>
    <property type="match status" value="1"/>
</dbReference>
<dbReference type="PANTHER" id="PTHR46796">
    <property type="entry name" value="HTH-TYPE TRANSCRIPTIONAL ACTIVATOR RHAS-RELATED"/>
    <property type="match status" value="1"/>
</dbReference>
<reference evidence="5 6" key="1">
    <citation type="submission" date="2018-05" db="EMBL/GenBank/DDBJ databases">
        <title>Freshwater and sediment microbial communities from various areas in North America, analyzing microbe dynamics in response to fracking.</title>
        <authorList>
            <person name="Lamendella R."/>
        </authorList>
    </citation>
    <scope>NUCLEOTIDE SEQUENCE [LARGE SCALE GENOMIC DNA]</scope>
    <source>
        <strain evidence="5 6">67</strain>
    </source>
</reference>
<dbReference type="Gene3D" id="1.10.10.60">
    <property type="entry name" value="Homeodomain-like"/>
    <property type="match status" value="1"/>
</dbReference>
<dbReference type="InterPro" id="IPR009057">
    <property type="entry name" value="Homeodomain-like_sf"/>
</dbReference>
<gene>
    <name evidence="5" type="ORF">DET57_10843</name>
</gene>
<evidence type="ECO:0000256" key="1">
    <source>
        <dbReference type="ARBA" id="ARBA00023015"/>
    </source>
</evidence>
<dbReference type="GO" id="GO:0043565">
    <property type="term" value="F:sequence-specific DNA binding"/>
    <property type="evidence" value="ECO:0007669"/>
    <property type="project" value="InterPro"/>
</dbReference>
<feature type="domain" description="HTH araC/xylS-type" evidence="4">
    <location>
        <begin position="209"/>
        <end position="306"/>
    </location>
</feature>
<dbReference type="EMBL" id="QJJG01000008">
    <property type="protein sequence ID" value="PXW44784.1"/>
    <property type="molecule type" value="Genomic_DNA"/>
</dbReference>
<evidence type="ECO:0000256" key="3">
    <source>
        <dbReference type="ARBA" id="ARBA00023163"/>
    </source>
</evidence>
<dbReference type="InterPro" id="IPR003313">
    <property type="entry name" value="AraC-bd"/>
</dbReference>
<proteinExistence type="predicted"/>
<dbReference type="GO" id="GO:0003700">
    <property type="term" value="F:DNA-binding transcription factor activity"/>
    <property type="evidence" value="ECO:0007669"/>
    <property type="project" value="InterPro"/>
</dbReference>
<keyword evidence="2" id="KW-0238">DNA-binding</keyword>